<evidence type="ECO:0000313" key="13">
    <source>
        <dbReference type="Proteomes" id="UP001148203"/>
    </source>
</evidence>
<evidence type="ECO:0000256" key="11">
    <source>
        <dbReference type="SAM" id="Phobius"/>
    </source>
</evidence>
<dbReference type="PANTHER" id="PTHR39583">
    <property type="entry name" value="TYPE II SECRETION SYSTEM PROTEIN J-RELATED"/>
    <property type="match status" value="1"/>
</dbReference>
<keyword evidence="4" id="KW-1003">Cell membrane</keyword>
<name>A0ABT5NPU0_9PSED</name>
<dbReference type="Pfam" id="PF07963">
    <property type="entry name" value="N_methyl"/>
    <property type="match status" value="1"/>
</dbReference>
<dbReference type="InterPro" id="IPR051621">
    <property type="entry name" value="T2SS_protein_J"/>
</dbReference>
<evidence type="ECO:0000256" key="9">
    <source>
        <dbReference type="ARBA" id="ARBA00023136"/>
    </source>
</evidence>
<dbReference type="InterPro" id="IPR012902">
    <property type="entry name" value="N_methyl_site"/>
</dbReference>
<evidence type="ECO:0000256" key="5">
    <source>
        <dbReference type="ARBA" id="ARBA00022481"/>
    </source>
</evidence>
<evidence type="ECO:0000313" key="12">
    <source>
        <dbReference type="EMBL" id="MDD0990199.1"/>
    </source>
</evidence>
<comment type="caution">
    <text evidence="12">The sequence shown here is derived from an EMBL/GenBank/DDBJ whole genome shotgun (WGS) entry which is preliminary data.</text>
</comment>
<keyword evidence="13" id="KW-1185">Reference proteome</keyword>
<dbReference type="PANTHER" id="PTHR39583:SF2">
    <property type="entry name" value="TYPE II SECRETION SYSTEM PROTEIN J"/>
    <property type="match status" value="1"/>
</dbReference>
<evidence type="ECO:0000256" key="6">
    <source>
        <dbReference type="ARBA" id="ARBA00022519"/>
    </source>
</evidence>
<keyword evidence="6" id="KW-0997">Cell inner membrane</keyword>
<feature type="region of interest" description="Disordered" evidence="10">
    <location>
        <begin position="71"/>
        <end position="93"/>
    </location>
</feature>
<organism evidence="12 13">
    <name type="scientific">Pseudomonas fontis</name>
    <dbReference type="NCBI Taxonomy" id="2942633"/>
    <lineage>
        <taxon>Bacteria</taxon>
        <taxon>Pseudomonadati</taxon>
        <taxon>Pseudomonadota</taxon>
        <taxon>Gammaproteobacteria</taxon>
        <taxon>Pseudomonadales</taxon>
        <taxon>Pseudomonadaceae</taxon>
        <taxon>Pseudomonas</taxon>
    </lineage>
</organism>
<keyword evidence="9 11" id="KW-0472">Membrane</keyword>
<dbReference type="Proteomes" id="UP001148203">
    <property type="component" value="Unassembled WGS sequence"/>
</dbReference>
<evidence type="ECO:0000256" key="10">
    <source>
        <dbReference type="SAM" id="MobiDB-lite"/>
    </source>
</evidence>
<evidence type="ECO:0000256" key="3">
    <source>
        <dbReference type="ARBA" id="ARBA00021539"/>
    </source>
</evidence>
<dbReference type="InterPro" id="IPR045584">
    <property type="entry name" value="Pilin-like"/>
</dbReference>
<dbReference type="NCBIfam" id="TIGR02532">
    <property type="entry name" value="IV_pilin_GFxxxE"/>
    <property type="match status" value="1"/>
</dbReference>
<dbReference type="EMBL" id="JAMDGY010000017">
    <property type="protein sequence ID" value="MDD0990199.1"/>
    <property type="molecule type" value="Genomic_DNA"/>
</dbReference>
<keyword evidence="5" id="KW-0488">Methylation</keyword>
<keyword evidence="7 11" id="KW-0812">Transmembrane</keyword>
<dbReference type="InterPro" id="IPR010055">
    <property type="entry name" value="T2SS_protein-GspJ"/>
</dbReference>
<sequence>MKHARNSGFTLIEVMVAILLMAIVSLVAWRGLDSVSRADLHVRDSTEQTRALLRVFGQLERDLDQRATTELNEPVLPGHDPASSTPTPAFSVKGSDQHGVQLEIIRSTVEGTALQRVRWWQEGDTLYRASGSARARFPLPAPKGKVAVLQGVSEFAIRLWQPGKGWRSLDGQRQDNPAGFELRLSRDGPQGVERYRQVLGPFN</sequence>
<protein>
    <recommendedName>
        <fullName evidence="3">Type II secretion system protein J</fullName>
    </recommendedName>
</protein>
<accession>A0ABT5NPU0</accession>
<proteinExistence type="inferred from homology"/>
<dbReference type="Pfam" id="PF11612">
    <property type="entry name" value="T2SSJ"/>
    <property type="match status" value="1"/>
</dbReference>
<comment type="subcellular location">
    <subcellularLocation>
        <location evidence="1">Cell inner membrane</location>
        <topology evidence="1">Single-pass membrane protein</topology>
    </subcellularLocation>
</comment>
<dbReference type="PROSITE" id="PS00409">
    <property type="entry name" value="PROKAR_NTER_METHYL"/>
    <property type="match status" value="1"/>
</dbReference>
<evidence type="ECO:0000256" key="2">
    <source>
        <dbReference type="ARBA" id="ARBA00011084"/>
    </source>
</evidence>
<comment type="similarity">
    <text evidence="2">Belongs to the GSP J family.</text>
</comment>
<dbReference type="SUPFAM" id="SSF54523">
    <property type="entry name" value="Pili subunits"/>
    <property type="match status" value="2"/>
</dbReference>
<feature type="transmembrane region" description="Helical" evidence="11">
    <location>
        <begin position="12"/>
        <end position="32"/>
    </location>
</feature>
<reference evidence="12 13" key="1">
    <citation type="submission" date="2022-05" db="EMBL/GenBank/DDBJ databases">
        <title>Novel Pseudomonas spp. Isolated from a Rainbow Trout Aquaculture Facility.</title>
        <authorList>
            <person name="Testerman T."/>
            <person name="Graf J."/>
        </authorList>
    </citation>
    <scope>NUCLEOTIDE SEQUENCE [LARGE SCALE GENOMIC DNA]</scope>
    <source>
        <strain evidence="12 13">ID681</strain>
    </source>
</reference>
<evidence type="ECO:0000256" key="8">
    <source>
        <dbReference type="ARBA" id="ARBA00022989"/>
    </source>
</evidence>
<keyword evidence="8 11" id="KW-1133">Transmembrane helix</keyword>
<dbReference type="RefSeq" id="WP_273911173.1">
    <property type="nucleotide sequence ID" value="NZ_JAMDGX010000038.1"/>
</dbReference>
<evidence type="ECO:0000256" key="1">
    <source>
        <dbReference type="ARBA" id="ARBA00004377"/>
    </source>
</evidence>
<evidence type="ECO:0000256" key="4">
    <source>
        <dbReference type="ARBA" id="ARBA00022475"/>
    </source>
</evidence>
<evidence type="ECO:0000256" key="7">
    <source>
        <dbReference type="ARBA" id="ARBA00022692"/>
    </source>
</evidence>
<gene>
    <name evidence="12" type="ORF">M5G11_06560</name>
</gene>